<dbReference type="SUPFAM" id="SSF53850">
    <property type="entry name" value="Periplasmic binding protein-like II"/>
    <property type="match status" value="1"/>
</dbReference>
<dbReference type="PANTHER" id="PTHR42928">
    <property type="entry name" value="TRICARBOXYLATE-BINDING PROTEIN"/>
    <property type="match status" value="1"/>
</dbReference>
<keyword evidence="2" id="KW-0732">Signal</keyword>
<dbReference type="InterPro" id="IPR042100">
    <property type="entry name" value="Bug_dom1"/>
</dbReference>
<evidence type="ECO:0008006" key="4">
    <source>
        <dbReference type="Google" id="ProtNLM"/>
    </source>
</evidence>
<gene>
    <name evidence="3" type="ORF">CBM2589_A90324</name>
</gene>
<dbReference type="CDD" id="cd07012">
    <property type="entry name" value="PBP2_Bug_TTT"/>
    <property type="match status" value="1"/>
</dbReference>
<comment type="similarity">
    <text evidence="1">Belongs to the UPF0065 (bug) family.</text>
</comment>
<organism evidence="3">
    <name type="scientific">Cupriavidus taiwanensis</name>
    <dbReference type="NCBI Taxonomy" id="164546"/>
    <lineage>
        <taxon>Bacteria</taxon>
        <taxon>Pseudomonadati</taxon>
        <taxon>Pseudomonadota</taxon>
        <taxon>Betaproteobacteria</taxon>
        <taxon>Burkholderiales</taxon>
        <taxon>Burkholderiaceae</taxon>
        <taxon>Cupriavidus</taxon>
    </lineage>
</organism>
<name>A0A375CEZ4_9BURK</name>
<dbReference type="Proteomes" id="UP000256297">
    <property type="component" value="Chromosome CBM2589_a"/>
</dbReference>
<dbReference type="Gene3D" id="3.40.190.150">
    <property type="entry name" value="Bordetella uptake gene, domain 1"/>
    <property type="match status" value="1"/>
</dbReference>
<dbReference type="Gene3D" id="3.40.190.10">
    <property type="entry name" value="Periplasmic binding protein-like II"/>
    <property type="match status" value="1"/>
</dbReference>
<accession>A0A375CEZ4</accession>
<comment type="caution">
    <text evidence="3">The sequence shown here is derived from an EMBL/GenBank/DDBJ whole genome shotgun (WGS) entry which is preliminary data.</text>
</comment>
<feature type="signal peptide" evidence="2">
    <location>
        <begin position="1"/>
        <end position="30"/>
    </location>
</feature>
<dbReference type="RefSeq" id="WP_116341224.1">
    <property type="nucleotide sequence ID" value="NZ_LT976857.1"/>
</dbReference>
<dbReference type="PANTHER" id="PTHR42928:SF5">
    <property type="entry name" value="BLR1237 PROTEIN"/>
    <property type="match status" value="1"/>
</dbReference>
<evidence type="ECO:0000313" key="3">
    <source>
        <dbReference type="EMBL" id="SOY68854.1"/>
    </source>
</evidence>
<dbReference type="Pfam" id="PF03401">
    <property type="entry name" value="TctC"/>
    <property type="match status" value="1"/>
</dbReference>
<sequence>MRRPLQMLRQSLALTIAFGAMMPVMDAAHAAEWPTKPVRILVGGPPGGTADIVARLYAYELQKPLGQTVIVDYKTGAGGTIAVQSLTSAPRDGYTFLLIQKGIASEVPHAVKVSYDPFKDIVPIAQLTRQGLIFVGNPSLPAKNLSELVAYIKAHPGKVDYANFGIGTRGQTIGVQFNRLAGLDTGTVSYKGSPPALQDVMGGQVPLMFDAPATSLPFIKSGKLKAFAVAFPKRMAALPNVPTFSELGYPDLNEVGWMGLWSTPGVPPAVIAKMREASLKAMQSPTLRQKLEELGMDVGSAATSEDLVKDVRESYERQGKLLRSINFKPE</sequence>
<protein>
    <recommendedName>
        <fullName evidence="4">Extra-cytoplasmic solute receptor</fullName>
    </recommendedName>
</protein>
<dbReference type="EMBL" id="OFSP01000039">
    <property type="protein sequence ID" value="SOY68854.1"/>
    <property type="molecule type" value="Genomic_DNA"/>
</dbReference>
<feature type="chain" id="PRO_5016663510" description="Extra-cytoplasmic solute receptor" evidence="2">
    <location>
        <begin position="31"/>
        <end position="330"/>
    </location>
</feature>
<evidence type="ECO:0000256" key="1">
    <source>
        <dbReference type="ARBA" id="ARBA00006987"/>
    </source>
</evidence>
<evidence type="ECO:0000256" key="2">
    <source>
        <dbReference type="SAM" id="SignalP"/>
    </source>
</evidence>
<dbReference type="PIRSF" id="PIRSF017082">
    <property type="entry name" value="YflP"/>
    <property type="match status" value="1"/>
</dbReference>
<dbReference type="AlphaFoldDB" id="A0A375CEZ4"/>
<reference evidence="3" key="1">
    <citation type="submission" date="2018-01" db="EMBL/GenBank/DDBJ databases">
        <authorList>
            <person name="Clerissi C."/>
        </authorList>
    </citation>
    <scope>NUCLEOTIDE SEQUENCE</scope>
    <source>
        <strain evidence="3">Cupriavidus taiwanensis STM 3521</strain>
    </source>
</reference>
<proteinExistence type="inferred from homology"/>
<dbReference type="InterPro" id="IPR005064">
    <property type="entry name" value="BUG"/>
</dbReference>